<dbReference type="eggNOG" id="COG0582">
    <property type="taxonomic scope" value="Bacteria"/>
</dbReference>
<dbReference type="GO" id="GO:0003677">
    <property type="term" value="F:DNA binding"/>
    <property type="evidence" value="ECO:0007669"/>
    <property type="project" value="UniProtKB-KW"/>
</dbReference>
<keyword evidence="2" id="KW-0238">DNA-binding</keyword>
<accession>A0A081PC75</accession>
<dbReference type="InterPro" id="IPR035386">
    <property type="entry name" value="Arm-DNA-bind_5"/>
</dbReference>
<dbReference type="Gene3D" id="1.10.150.130">
    <property type="match status" value="1"/>
</dbReference>
<keyword evidence="3" id="KW-0233">DNA recombination</keyword>
<dbReference type="Proteomes" id="UP000028007">
    <property type="component" value="Unassembled WGS sequence"/>
</dbReference>
<dbReference type="GO" id="GO:0006310">
    <property type="term" value="P:DNA recombination"/>
    <property type="evidence" value="ECO:0007669"/>
    <property type="project" value="UniProtKB-KW"/>
</dbReference>
<evidence type="ECO:0000259" key="4">
    <source>
        <dbReference type="PROSITE" id="PS51898"/>
    </source>
</evidence>
<dbReference type="InterPro" id="IPR010998">
    <property type="entry name" value="Integrase_recombinase_N"/>
</dbReference>
<evidence type="ECO:0000256" key="3">
    <source>
        <dbReference type="ARBA" id="ARBA00023172"/>
    </source>
</evidence>
<evidence type="ECO:0000313" key="6">
    <source>
        <dbReference type="Proteomes" id="UP000028007"/>
    </source>
</evidence>
<feature type="domain" description="Tyr recombinase" evidence="4">
    <location>
        <begin position="191"/>
        <end position="362"/>
    </location>
</feature>
<dbReference type="Gene3D" id="1.10.443.10">
    <property type="entry name" value="Intergrase catalytic core"/>
    <property type="match status" value="1"/>
</dbReference>
<dbReference type="Pfam" id="PF13102">
    <property type="entry name" value="Phage_int_SAM_5"/>
    <property type="match status" value="1"/>
</dbReference>
<proteinExistence type="inferred from homology"/>
<dbReference type="CDD" id="cd01185">
    <property type="entry name" value="INTN1_C_like"/>
    <property type="match status" value="1"/>
</dbReference>
<dbReference type="SUPFAM" id="SSF56349">
    <property type="entry name" value="DNA breaking-rejoining enzymes"/>
    <property type="match status" value="1"/>
</dbReference>
<dbReference type="InterPro" id="IPR002104">
    <property type="entry name" value="Integrase_catalytic"/>
</dbReference>
<evidence type="ECO:0000256" key="2">
    <source>
        <dbReference type="ARBA" id="ARBA00023125"/>
    </source>
</evidence>
<comment type="caution">
    <text evidence="5">The sequence shown here is derived from an EMBL/GenBank/DDBJ whole genome shotgun (WGS) entry which is preliminary data.</text>
</comment>
<dbReference type="PROSITE" id="PS51898">
    <property type="entry name" value="TYR_RECOMBINASE"/>
    <property type="match status" value="1"/>
</dbReference>
<organism evidence="5 6">
    <name type="scientific">Pedobacter antarcticus 4BY</name>
    <dbReference type="NCBI Taxonomy" id="1358423"/>
    <lineage>
        <taxon>Bacteria</taxon>
        <taxon>Pseudomonadati</taxon>
        <taxon>Bacteroidota</taxon>
        <taxon>Sphingobacteriia</taxon>
        <taxon>Sphingobacteriales</taxon>
        <taxon>Sphingobacteriaceae</taxon>
        <taxon>Pedobacter</taxon>
    </lineage>
</organism>
<dbReference type="RefSeq" id="WP_037444995.1">
    <property type="nucleotide sequence ID" value="NZ_JNFF01000117.1"/>
</dbReference>
<dbReference type="Pfam" id="PF00589">
    <property type="entry name" value="Phage_integrase"/>
    <property type="match status" value="1"/>
</dbReference>
<name>A0A081PC75_9SPHI</name>
<comment type="similarity">
    <text evidence="1">Belongs to the 'phage' integrase family.</text>
</comment>
<dbReference type="EMBL" id="JNFF01000117">
    <property type="protein sequence ID" value="KEQ28298.1"/>
    <property type="molecule type" value="Genomic_DNA"/>
</dbReference>
<dbReference type="InterPro" id="IPR025269">
    <property type="entry name" value="SAM-like_dom"/>
</dbReference>
<dbReference type="InterPro" id="IPR011010">
    <property type="entry name" value="DNA_brk_join_enz"/>
</dbReference>
<dbReference type="AlphaFoldDB" id="A0A081PC75"/>
<dbReference type="Pfam" id="PF17293">
    <property type="entry name" value="Arm-DNA-bind_5"/>
    <property type="match status" value="1"/>
</dbReference>
<keyword evidence="6" id="KW-1185">Reference proteome</keyword>
<evidence type="ECO:0000256" key="1">
    <source>
        <dbReference type="ARBA" id="ARBA00008857"/>
    </source>
</evidence>
<dbReference type="PANTHER" id="PTHR30349">
    <property type="entry name" value="PHAGE INTEGRASE-RELATED"/>
    <property type="match status" value="1"/>
</dbReference>
<dbReference type="InterPro" id="IPR013762">
    <property type="entry name" value="Integrase-like_cat_sf"/>
</dbReference>
<dbReference type="OrthoDB" id="892893at2"/>
<protein>
    <recommendedName>
        <fullName evidence="4">Tyr recombinase domain-containing protein</fullName>
    </recommendedName>
</protein>
<dbReference type="GO" id="GO:0015074">
    <property type="term" value="P:DNA integration"/>
    <property type="evidence" value="ECO:0007669"/>
    <property type="project" value="InterPro"/>
</dbReference>
<reference evidence="5 6" key="1">
    <citation type="journal article" date="1992" name="Int. J. Syst. Bacteriol.">
        <title>Sphingobacterium antarcticus sp. nov. a Psychrotrophic Bacterium from the Soils of Schirmacher Oasis, Antarctica.</title>
        <authorList>
            <person name="Shivaji S."/>
            <person name="Ray M.K."/>
            <person name="Rao N.S."/>
            <person name="Saiserr L."/>
            <person name="Jagannadham M.V."/>
            <person name="Kumar G.S."/>
            <person name="Reddy G."/>
            <person name="Bhargava P.M."/>
        </authorList>
    </citation>
    <scope>NUCLEOTIDE SEQUENCE [LARGE SCALE GENOMIC DNA]</scope>
    <source>
        <strain evidence="5 6">4BY</strain>
    </source>
</reference>
<gene>
    <name evidence="5" type="ORF">N180_01295</name>
</gene>
<sequence>MGVSIKKDQLKNNMSSLHLYIFIDGKEWRENLKLRVYDKPSSSVEKEHNRKTLALAESIKAKKTLEYQDEKYNVVTGFKSQGSFLKYFKTLTDARRKNDGNHGNWKSTYKHLLDFCNGRDARFSDVDDDFLNKFKHFLSNGKLTKSQTDLSTNSVSSYFNKIKAALNQAYIDRIIADNPGTRVKGVKLEDKRRNYLLFEEVSILNKVECKVPVLKKAFIFSCLTGLRWSDINKLKWGDFVYSEAEKKWKINYTQKKTKTVQYHPISNQAFNLLGERRDTEEKVFKGLKYSAWNNHILAEWIWKDAGIQKAITFHCARHTYATSLLTHGADIYTVSSLLGHKEIKTTQIYAKVIDTKKNSVVDLIPDLAL</sequence>
<evidence type="ECO:0000313" key="5">
    <source>
        <dbReference type="EMBL" id="KEQ28298.1"/>
    </source>
</evidence>
<dbReference type="InterPro" id="IPR050090">
    <property type="entry name" value="Tyrosine_recombinase_XerCD"/>
</dbReference>
<dbReference type="PANTHER" id="PTHR30349:SF64">
    <property type="entry name" value="PROPHAGE INTEGRASE INTD-RELATED"/>
    <property type="match status" value="1"/>
</dbReference>